<keyword evidence="5" id="KW-1185">Reference proteome</keyword>
<name>A0ABR4DED9_9PEZI</name>
<feature type="domain" description="FHA" evidence="3">
    <location>
        <begin position="45"/>
        <end position="106"/>
    </location>
</feature>
<evidence type="ECO:0000256" key="1">
    <source>
        <dbReference type="SAM" id="MobiDB-lite"/>
    </source>
</evidence>
<feature type="compositionally biased region" description="Acidic residues" evidence="1">
    <location>
        <begin position="323"/>
        <end position="333"/>
    </location>
</feature>
<keyword evidence="2" id="KW-0472">Membrane</keyword>
<keyword evidence="2" id="KW-1133">Transmembrane helix</keyword>
<feature type="region of interest" description="Disordered" evidence="1">
    <location>
        <begin position="457"/>
        <end position="498"/>
    </location>
</feature>
<dbReference type="EMBL" id="JAZGUE010000003">
    <property type="protein sequence ID" value="KAL2268738.1"/>
    <property type="molecule type" value="Genomic_DNA"/>
</dbReference>
<accession>A0ABR4DED9</accession>
<dbReference type="InterPro" id="IPR051176">
    <property type="entry name" value="Cent_Immune-Sig_Mod"/>
</dbReference>
<dbReference type="PANTHER" id="PTHR15715">
    <property type="entry name" value="CENTROSOMAL PROTEIN OF 170 KDA"/>
    <property type="match status" value="1"/>
</dbReference>
<dbReference type="InterPro" id="IPR000253">
    <property type="entry name" value="FHA_dom"/>
</dbReference>
<sequence>MCLTMPLGPKTTKSVLLSLTAVSDPGHDVDFPERHIILSTENDHITIGRSSKVSTKGFVAGEDNAWFDNPVMSRRHALLRANLDDKKVEIKDLGSLHGTYLNGDERLPKEQARQLKEGDMIKFGATIWQGTTQHVPTTVRVDFQFSECVAPRSFVVPDESDEEVSEEDADDVHKKMKLSKSQTSTKVRSSITEVIDLTGAPPSRNTLSIIDLSSPRGSPDHVDDTTVLGNPAESQEGSGVQSNDKTDGMLVNSNPPATASINKKSDSGNLPAGTSDYDPEFDDVDLPWSDLEGIDDGDYAAASSIRTDDESYPDNQEEHSEDGSELPFSDDEGQGPYSESGSQADSMGENVSHGEYLDEGSASEDGSFDEPSEAKELGDACPVPDSNPPLPPIRDFAMPRTCDQPRITYDPDYPEIMPLVQSLSRPPVASGLRETASRGANSCSIELLLNRDQGSLPVACQEPTPASKDDPNPSTQAQDAVTADSNEAPPSFSPTLSGAIDLGIKTGKMDFFIAREENKLAMTSQKTSQPRPASSVHELCNATEPTIEPAKGEELPEECHHQAPVAQPEHGSPFSELMAEFSRGAASVFAREVAPRMGSPVSMGDETEEPSCPLDQVVPETAASDIPLADGKLKRKAEEISDTTHEEEQWAAKAAAVLSPAPSINGEQQCLRDDKPGEAGQETTEVSAKPASPERVQDGDSAVAPLPAERPAKRTRMMRVAERLGYAALGGVTAGAVIVSTLIYTAPTFT</sequence>
<evidence type="ECO:0000256" key="2">
    <source>
        <dbReference type="SAM" id="Phobius"/>
    </source>
</evidence>
<evidence type="ECO:0000313" key="4">
    <source>
        <dbReference type="EMBL" id="KAL2268738.1"/>
    </source>
</evidence>
<evidence type="ECO:0000313" key="5">
    <source>
        <dbReference type="Proteomes" id="UP001600064"/>
    </source>
</evidence>
<evidence type="ECO:0000259" key="3">
    <source>
        <dbReference type="PROSITE" id="PS50006"/>
    </source>
</evidence>
<gene>
    <name evidence="4" type="ORF">VTJ83DRAFT_3584</name>
</gene>
<feature type="compositionally biased region" description="Acidic residues" evidence="1">
    <location>
        <begin position="158"/>
        <end position="170"/>
    </location>
</feature>
<feature type="region of interest" description="Disordered" evidence="1">
    <location>
        <begin position="157"/>
        <end position="410"/>
    </location>
</feature>
<feature type="compositionally biased region" description="Acidic residues" evidence="1">
    <location>
        <begin position="357"/>
        <end position="371"/>
    </location>
</feature>
<dbReference type="InterPro" id="IPR008984">
    <property type="entry name" value="SMAD_FHA_dom_sf"/>
</dbReference>
<dbReference type="Proteomes" id="UP001600064">
    <property type="component" value="Unassembled WGS sequence"/>
</dbReference>
<proteinExistence type="predicted"/>
<dbReference type="GeneID" id="98124622"/>
<feature type="transmembrane region" description="Helical" evidence="2">
    <location>
        <begin position="724"/>
        <end position="746"/>
    </location>
</feature>
<dbReference type="RefSeq" id="XP_070867462.1">
    <property type="nucleotide sequence ID" value="XM_071009978.1"/>
</dbReference>
<dbReference type="PANTHER" id="PTHR15715:SF37">
    <property type="entry name" value="LD47843P"/>
    <property type="match status" value="1"/>
</dbReference>
<reference evidence="4 5" key="1">
    <citation type="journal article" date="2024" name="Commun. Biol.">
        <title>Comparative genomic analysis of thermophilic fungi reveals convergent evolutionary adaptations and gene losses.</title>
        <authorList>
            <person name="Steindorff A.S."/>
            <person name="Aguilar-Pontes M.V."/>
            <person name="Robinson A.J."/>
            <person name="Andreopoulos B."/>
            <person name="LaButti K."/>
            <person name="Kuo A."/>
            <person name="Mondo S."/>
            <person name="Riley R."/>
            <person name="Otillar R."/>
            <person name="Haridas S."/>
            <person name="Lipzen A."/>
            <person name="Grimwood J."/>
            <person name="Schmutz J."/>
            <person name="Clum A."/>
            <person name="Reid I.D."/>
            <person name="Moisan M.C."/>
            <person name="Butler G."/>
            <person name="Nguyen T.T.M."/>
            <person name="Dewar K."/>
            <person name="Conant G."/>
            <person name="Drula E."/>
            <person name="Henrissat B."/>
            <person name="Hansel C."/>
            <person name="Singer S."/>
            <person name="Hutchinson M.I."/>
            <person name="de Vries R.P."/>
            <person name="Natvig D.O."/>
            <person name="Powell A.J."/>
            <person name="Tsang A."/>
            <person name="Grigoriev I.V."/>
        </authorList>
    </citation>
    <scope>NUCLEOTIDE SEQUENCE [LARGE SCALE GENOMIC DNA]</scope>
    <source>
        <strain evidence="4 5">ATCC 22073</strain>
    </source>
</reference>
<dbReference type="Gene3D" id="2.60.200.20">
    <property type="match status" value="1"/>
</dbReference>
<protein>
    <recommendedName>
        <fullName evidence="3">FHA domain-containing protein</fullName>
    </recommendedName>
</protein>
<dbReference type="PROSITE" id="PS50006">
    <property type="entry name" value="FHA_DOMAIN"/>
    <property type="match status" value="1"/>
</dbReference>
<dbReference type="SUPFAM" id="SSF49879">
    <property type="entry name" value="SMAD/FHA domain"/>
    <property type="match status" value="1"/>
</dbReference>
<feature type="compositionally biased region" description="Polar residues" evidence="1">
    <location>
        <begin position="179"/>
        <end position="192"/>
    </location>
</feature>
<dbReference type="Pfam" id="PF00498">
    <property type="entry name" value="FHA"/>
    <property type="match status" value="1"/>
</dbReference>
<feature type="compositionally biased region" description="Polar residues" evidence="1">
    <location>
        <begin position="232"/>
        <end position="243"/>
    </location>
</feature>
<dbReference type="SMART" id="SM00240">
    <property type="entry name" value="FHA"/>
    <property type="match status" value="1"/>
</dbReference>
<organism evidence="4 5">
    <name type="scientific">Remersonia thermophila</name>
    <dbReference type="NCBI Taxonomy" id="72144"/>
    <lineage>
        <taxon>Eukaryota</taxon>
        <taxon>Fungi</taxon>
        <taxon>Dikarya</taxon>
        <taxon>Ascomycota</taxon>
        <taxon>Pezizomycotina</taxon>
        <taxon>Sordariomycetes</taxon>
        <taxon>Sordariomycetidae</taxon>
        <taxon>Sordariales</taxon>
        <taxon>Sordariales incertae sedis</taxon>
        <taxon>Remersonia</taxon>
    </lineage>
</organism>
<feature type="compositionally biased region" description="Basic and acidic residues" evidence="1">
    <location>
        <begin position="636"/>
        <end position="647"/>
    </location>
</feature>
<comment type="caution">
    <text evidence="4">The sequence shown here is derived from an EMBL/GenBank/DDBJ whole genome shotgun (WGS) entry which is preliminary data.</text>
</comment>
<feature type="region of interest" description="Disordered" evidence="1">
    <location>
        <begin position="623"/>
        <end position="647"/>
    </location>
</feature>
<keyword evidence="2" id="KW-0812">Transmembrane</keyword>
<feature type="compositionally biased region" description="Polar residues" evidence="1">
    <location>
        <begin position="251"/>
        <end position="262"/>
    </location>
</feature>
<feature type="region of interest" description="Disordered" evidence="1">
    <location>
        <begin position="661"/>
        <end position="711"/>
    </location>
</feature>
<feature type="compositionally biased region" description="Polar residues" evidence="1">
    <location>
        <begin position="472"/>
        <end position="485"/>
    </location>
</feature>